<proteinExistence type="predicted"/>
<keyword evidence="8" id="KW-0436">Ligase</keyword>
<dbReference type="KEGG" id="nai:NECAME_11976"/>
<feature type="region of interest" description="Disordered" evidence="6">
    <location>
        <begin position="96"/>
        <end position="116"/>
    </location>
</feature>
<feature type="non-terminal residue" evidence="8">
    <location>
        <position position="1"/>
    </location>
</feature>
<dbReference type="Gene3D" id="3.30.1740.10">
    <property type="entry name" value="Zinc finger, PARP-type"/>
    <property type="match status" value="1"/>
</dbReference>
<dbReference type="AlphaFoldDB" id="W2T3C2"/>
<dbReference type="SMART" id="SM01336">
    <property type="entry name" value="zf-PARP"/>
    <property type="match status" value="1"/>
</dbReference>
<dbReference type="GO" id="GO:0005634">
    <property type="term" value="C:nucleus"/>
    <property type="evidence" value="ECO:0007669"/>
    <property type="project" value="UniProtKB-SubCell"/>
</dbReference>
<dbReference type="Proteomes" id="UP000053676">
    <property type="component" value="Unassembled WGS sequence"/>
</dbReference>
<dbReference type="GO" id="GO:0016874">
    <property type="term" value="F:ligase activity"/>
    <property type="evidence" value="ECO:0007669"/>
    <property type="project" value="UniProtKB-KW"/>
</dbReference>
<sequence>EKIREKIGGVISGDLPEAKSFSALKVEYAKSSRGKCSKCKLAIAQKEMKFAKHMTWYHQQCLFVDVKFDGAVEDIEGFCYLTDEDKQILQDTLKEFQQEEEEPADKGKKNGKKGSR</sequence>
<evidence type="ECO:0000256" key="5">
    <source>
        <dbReference type="ARBA" id="ARBA00023242"/>
    </source>
</evidence>
<dbReference type="STRING" id="51031.W2T3C2"/>
<organism evidence="8 9">
    <name type="scientific">Necator americanus</name>
    <name type="common">Human hookworm</name>
    <dbReference type="NCBI Taxonomy" id="51031"/>
    <lineage>
        <taxon>Eukaryota</taxon>
        <taxon>Metazoa</taxon>
        <taxon>Ecdysozoa</taxon>
        <taxon>Nematoda</taxon>
        <taxon>Chromadorea</taxon>
        <taxon>Rhabditida</taxon>
        <taxon>Rhabditina</taxon>
        <taxon>Rhabditomorpha</taxon>
        <taxon>Strongyloidea</taxon>
        <taxon>Ancylostomatidae</taxon>
        <taxon>Bunostominae</taxon>
        <taxon>Necator</taxon>
    </lineage>
</organism>
<dbReference type="GO" id="GO:0008270">
    <property type="term" value="F:zinc ion binding"/>
    <property type="evidence" value="ECO:0007669"/>
    <property type="project" value="UniProtKB-KW"/>
</dbReference>
<evidence type="ECO:0000313" key="9">
    <source>
        <dbReference type="Proteomes" id="UP000053676"/>
    </source>
</evidence>
<feature type="domain" description="PARP-type" evidence="7">
    <location>
        <begin position="24"/>
        <end position="97"/>
    </location>
</feature>
<dbReference type="GO" id="GO:0003677">
    <property type="term" value="F:DNA binding"/>
    <property type="evidence" value="ECO:0007669"/>
    <property type="project" value="InterPro"/>
</dbReference>
<evidence type="ECO:0000256" key="3">
    <source>
        <dbReference type="ARBA" id="ARBA00022771"/>
    </source>
</evidence>
<comment type="subcellular location">
    <subcellularLocation>
        <location evidence="1">Nucleus</location>
    </subcellularLocation>
</comment>
<dbReference type="EMBL" id="KI660255">
    <property type="protein sequence ID" value="ETN76059.1"/>
    <property type="molecule type" value="Genomic_DNA"/>
</dbReference>
<evidence type="ECO:0000256" key="1">
    <source>
        <dbReference type="ARBA" id="ARBA00004123"/>
    </source>
</evidence>
<keyword evidence="9" id="KW-1185">Reference proteome</keyword>
<keyword evidence="3" id="KW-0863">Zinc-finger</keyword>
<keyword evidence="4" id="KW-0862">Zinc</keyword>
<keyword evidence="2" id="KW-0479">Metal-binding</keyword>
<reference evidence="9" key="1">
    <citation type="journal article" date="2014" name="Nat. Genet.">
        <title>Genome of the human hookworm Necator americanus.</title>
        <authorList>
            <person name="Tang Y.T."/>
            <person name="Gao X."/>
            <person name="Rosa B.A."/>
            <person name="Abubucker S."/>
            <person name="Hallsworth-Pepin K."/>
            <person name="Martin J."/>
            <person name="Tyagi R."/>
            <person name="Heizer E."/>
            <person name="Zhang X."/>
            <person name="Bhonagiri-Palsikar V."/>
            <person name="Minx P."/>
            <person name="Warren W.C."/>
            <person name="Wang Q."/>
            <person name="Zhan B."/>
            <person name="Hotez P.J."/>
            <person name="Sternberg P.W."/>
            <person name="Dougall A."/>
            <person name="Gaze S.T."/>
            <person name="Mulvenna J."/>
            <person name="Sotillo J."/>
            <person name="Ranganathan S."/>
            <person name="Rabelo E.M."/>
            <person name="Wilson R.K."/>
            <person name="Felgner P.L."/>
            <person name="Bethony J."/>
            <person name="Hawdon J.M."/>
            <person name="Gasser R.B."/>
            <person name="Loukas A."/>
            <person name="Mitreva M."/>
        </authorList>
    </citation>
    <scope>NUCLEOTIDE SEQUENCE [LARGE SCALE GENOMIC DNA]</scope>
</reference>
<protein>
    <submittedName>
        <fullName evidence="8">Poly(ADP-ribose) polymerase and DNA-Ligase Zn-finger region</fullName>
    </submittedName>
</protein>
<name>W2T3C2_NECAM</name>
<accession>W2T3C2</accession>
<dbReference type="SUPFAM" id="SSF57716">
    <property type="entry name" value="Glucocorticoid receptor-like (DNA-binding domain)"/>
    <property type="match status" value="1"/>
</dbReference>
<dbReference type="OrthoDB" id="429950at2759"/>
<dbReference type="InterPro" id="IPR036957">
    <property type="entry name" value="Znf_PARP_sf"/>
</dbReference>
<evidence type="ECO:0000313" key="8">
    <source>
        <dbReference type="EMBL" id="ETN76059.1"/>
    </source>
</evidence>
<keyword evidence="5" id="KW-0539">Nucleus</keyword>
<evidence type="ECO:0000256" key="4">
    <source>
        <dbReference type="ARBA" id="ARBA00022833"/>
    </source>
</evidence>
<evidence type="ECO:0000259" key="7">
    <source>
        <dbReference type="PROSITE" id="PS50064"/>
    </source>
</evidence>
<dbReference type="PROSITE" id="PS50064">
    <property type="entry name" value="ZF_PARP_2"/>
    <property type="match status" value="1"/>
</dbReference>
<dbReference type="InterPro" id="IPR001510">
    <property type="entry name" value="Znf_PARP"/>
</dbReference>
<evidence type="ECO:0000256" key="6">
    <source>
        <dbReference type="SAM" id="MobiDB-lite"/>
    </source>
</evidence>
<gene>
    <name evidence="8" type="ORF">NECAME_11976</name>
</gene>
<evidence type="ECO:0000256" key="2">
    <source>
        <dbReference type="ARBA" id="ARBA00022723"/>
    </source>
</evidence>